<dbReference type="PANTHER" id="PTHR11804">
    <property type="entry name" value="PROTEASE M3 THIMET OLIGOPEPTIDASE-RELATED"/>
    <property type="match status" value="1"/>
</dbReference>
<dbReference type="Gene3D" id="1.10.1370.40">
    <property type="match status" value="1"/>
</dbReference>
<evidence type="ECO:0000256" key="5">
    <source>
        <dbReference type="ARBA" id="ARBA00023049"/>
    </source>
</evidence>
<evidence type="ECO:0000259" key="7">
    <source>
        <dbReference type="Pfam" id="PF01432"/>
    </source>
</evidence>
<dbReference type="GO" id="GO:0004222">
    <property type="term" value="F:metalloendopeptidase activity"/>
    <property type="evidence" value="ECO:0007669"/>
    <property type="project" value="InterPro"/>
</dbReference>
<dbReference type="InterPro" id="IPR001567">
    <property type="entry name" value="Pept_M3A_M3B_dom"/>
</dbReference>
<name>A0A913X4K1_EXADI</name>
<evidence type="ECO:0000256" key="2">
    <source>
        <dbReference type="ARBA" id="ARBA00022723"/>
    </source>
</evidence>
<comment type="cofactor">
    <cofactor evidence="6">
        <name>Zn(2+)</name>
        <dbReference type="ChEBI" id="CHEBI:29105"/>
    </cofactor>
    <text evidence="6">Binds 1 zinc ion.</text>
</comment>
<dbReference type="EnsemblMetazoa" id="XM_021043199.2">
    <property type="protein sequence ID" value="XP_020898858.2"/>
    <property type="gene ID" value="LOC110237596"/>
</dbReference>
<keyword evidence="2 6" id="KW-0479">Metal-binding</keyword>
<evidence type="ECO:0000256" key="3">
    <source>
        <dbReference type="ARBA" id="ARBA00022801"/>
    </source>
</evidence>
<evidence type="ECO:0000313" key="9">
    <source>
        <dbReference type="Proteomes" id="UP000887567"/>
    </source>
</evidence>
<comment type="similarity">
    <text evidence="6">Belongs to the peptidase M3 family.</text>
</comment>
<evidence type="ECO:0000256" key="6">
    <source>
        <dbReference type="RuleBase" id="RU003435"/>
    </source>
</evidence>
<keyword evidence="5 6" id="KW-0482">Metalloprotease</keyword>
<protein>
    <recommendedName>
        <fullName evidence="7">Peptidase M3A/M3B catalytic domain-containing protein</fullName>
    </recommendedName>
</protein>
<dbReference type="GO" id="GO:0006518">
    <property type="term" value="P:peptide metabolic process"/>
    <property type="evidence" value="ECO:0007669"/>
    <property type="project" value="TreeGrafter"/>
</dbReference>
<dbReference type="GeneID" id="110237596"/>
<dbReference type="Pfam" id="PF01432">
    <property type="entry name" value="Peptidase_M3"/>
    <property type="match status" value="1"/>
</dbReference>
<dbReference type="InterPro" id="IPR045090">
    <property type="entry name" value="Pept_M3A_M3B"/>
</dbReference>
<dbReference type="GO" id="GO:0005758">
    <property type="term" value="C:mitochondrial intermembrane space"/>
    <property type="evidence" value="ECO:0007669"/>
    <property type="project" value="TreeGrafter"/>
</dbReference>
<feature type="domain" description="Peptidase M3A/M3B catalytic" evidence="7">
    <location>
        <begin position="12"/>
        <end position="253"/>
    </location>
</feature>
<evidence type="ECO:0000313" key="8">
    <source>
        <dbReference type="EnsemblMetazoa" id="XP_020898858.2"/>
    </source>
</evidence>
<dbReference type="PANTHER" id="PTHR11804:SF84">
    <property type="entry name" value="SACCHAROLYSIN"/>
    <property type="match status" value="1"/>
</dbReference>
<dbReference type="Proteomes" id="UP000887567">
    <property type="component" value="Unplaced"/>
</dbReference>
<dbReference type="GO" id="GO:0006508">
    <property type="term" value="P:proteolysis"/>
    <property type="evidence" value="ECO:0007669"/>
    <property type="project" value="UniProtKB-KW"/>
</dbReference>
<proteinExistence type="inferred from homology"/>
<dbReference type="RefSeq" id="XP_020898858.2">
    <property type="nucleotide sequence ID" value="XM_021043199.2"/>
</dbReference>
<organism evidence="8 9">
    <name type="scientific">Exaiptasia diaphana</name>
    <name type="common">Tropical sea anemone</name>
    <name type="synonym">Aiptasia pulchella</name>
    <dbReference type="NCBI Taxonomy" id="2652724"/>
    <lineage>
        <taxon>Eukaryota</taxon>
        <taxon>Metazoa</taxon>
        <taxon>Cnidaria</taxon>
        <taxon>Anthozoa</taxon>
        <taxon>Hexacorallia</taxon>
        <taxon>Actiniaria</taxon>
        <taxon>Aiptasiidae</taxon>
        <taxon>Exaiptasia</taxon>
    </lineage>
</organism>
<keyword evidence="4 6" id="KW-0862">Zinc</keyword>
<sequence length="284" mass="32939">MTLKYPHYVPCMRKASNPETRRKMEYAFNRRCFEENTKILEELVDLRQKMAHLLGYSTHANYILEMRMAKNAKAVADFLSALSTKLEPLLQDELKVLLQLKQEECKSLGYDFDGKINAWDMRYYMSMVEEKNYSVDHEKLKEYFPLDVVTKGLLDIYQELLGLVFEEIQNPHVWHKDVQLFSVKDKASSAIIGYFYLDLFPREGKFSHAACFGLKPGCLRSDGKRQVNISAMEANFTQPTEDKPSLLTHNEVSSTRTEWRPADITKKGCTHLVQSSCDLRSNKL</sequence>
<keyword evidence="1 6" id="KW-0645">Protease</keyword>
<accession>A0A913X4K1</accession>
<evidence type="ECO:0000256" key="1">
    <source>
        <dbReference type="ARBA" id="ARBA00022670"/>
    </source>
</evidence>
<dbReference type="SUPFAM" id="SSF55486">
    <property type="entry name" value="Metalloproteases ('zincins'), catalytic domain"/>
    <property type="match status" value="1"/>
</dbReference>
<dbReference type="AlphaFoldDB" id="A0A913X4K1"/>
<dbReference type="OMA" id="YSTHANY"/>
<keyword evidence="3 6" id="KW-0378">Hydrolase</keyword>
<reference evidence="8" key="1">
    <citation type="submission" date="2022-11" db="UniProtKB">
        <authorList>
            <consortium name="EnsemblMetazoa"/>
        </authorList>
    </citation>
    <scope>IDENTIFICATION</scope>
</reference>
<dbReference type="GO" id="GO:0046872">
    <property type="term" value="F:metal ion binding"/>
    <property type="evidence" value="ECO:0007669"/>
    <property type="project" value="UniProtKB-UniRule"/>
</dbReference>
<dbReference type="KEGG" id="epa:110237596"/>
<keyword evidence="9" id="KW-1185">Reference proteome</keyword>
<evidence type="ECO:0000256" key="4">
    <source>
        <dbReference type="ARBA" id="ARBA00022833"/>
    </source>
</evidence>
<dbReference type="OrthoDB" id="534666at2759"/>